<dbReference type="OrthoDB" id="429813at2759"/>
<dbReference type="Gene3D" id="3.40.50.12780">
    <property type="entry name" value="N-terminal domain of ligase-like"/>
    <property type="match status" value="1"/>
</dbReference>
<dbReference type="AlphaFoldDB" id="A0A4Y7SEE1"/>
<evidence type="ECO:0000313" key="3">
    <source>
        <dbReference type="EMBL" id="TEB20187.1"/>
    </source>
</evidence>
<evidence type="ECO:0000313" key="5">
    <source>
        <dbReference type="Proteomes" id="UP000298030"/>
    </source>
</evidence>
<dbReference type="Pfam" id="PF00501">
    <property type="entry name" value="AMP-binding"/>
    <property type="match status" value="1"/>
</dbReference>
<feature type="domain" description="AMP-dependent synthetase/ligase" evidence="2">
    <location>
        <begin position="28"/>
        <end position="346"/>
    </location>
</feature>
<dbReference type="GO" id="GO:0031956">
    <property type="term" value="F:medium-chain fatty acid-CoA ligase activity"/>
    <property type="evidence" value="ECO:0007669"/>
    <property type="project" value="TreeGrafter"/>
</dbReference>
<keyword evidence="5" id="KW-1185">Reference proteome</keyword>
<gene>
    <name evidence="3" type="ORF">FA13DRAFT_1645315</name>
    <name evidence="4" type="ORF">FA13DRAFT_1763450</name>
</gene>
<dbReference type="Pfam" id="PF23562">
    <property type="entry name" value="AMP-binding_C_3"/>
    <property type="match status" value="1"/>
</dbReference>
<protein>
    <submittedName>
        <fullName evidence="3">Acetyl-CoA synthetase-like protein</fullName>
    </submittedName>
</protein>
<dbReference type="SUPFAM" id="SSF56801">
    <property type="entry name" value="Acetyl-CoA synthetase-like"/>
    <property type="match status" value="1"/>
</dbReference>
<dbReference type="GO" id="GO:0006631">
    <property type="term" value="P:fatty acid metabolic process"/>
    <property type="evidence" value="ECO:0007669"/>
    <property type="project" value="TreeGrafter"/>
</dbReference>
<dbReference type="PANTHER" id="PTHR43201:SF8">
    <property type="entry name" value="ACYL-COA SYNTHETASE FAMILY MEMBER 3"/>
    <property type="match status" value="1"/>
</dbReference>
<evidence type="ECO:0000259" key="2">
    <source>
        <dbReference type="Pfam" id="PF00501"/>
    </source>
</evidence>
<reference evidence="3 5" key="1">
    <citation type="journal article" date="2019" name="Nat. Ecol. Evol.">
        <title>Megaphylogeny resolves global patterns of mushroom evolution.</title>
        <authorList>
            <person name="Varga T."/>
            <person name="Krizsan K."/>
            <person name="Foldi C."/>
            <person name="Dima B."/>
            <person name="Sanchez-Garcia M."/>
            <person name="Sanchez-Ramirez S."/>
            <person name="Szollosi G.J."/>
            <person name="Szarkandi J.G."/>
            <person name="Papp V."/>
            <person name="Albert L."/>
            <person name="Andreopoulos W."/>
            <person name="Angelini C."/>
            <person name="Antonin V."/>
            <person name="Barry K.W."/>
            <person name="Bougher N.L."/>
            <person name="Buchanan P."/>
            <person name="Buyck B."/>
            <person name="Bense V."/>
            <person name="Catcheside P."/>
            <person name="Chovatia M."/>
            <person name="Cooper J."/>
            <person name="Damon W."/>
            <person name="Desjardin D."/>
            <person name="Finy P."/>
            <person name="Geml J."/>
            <person name="Haridas S."/>
            <person name="Hughes K."/>
            <person name="Justo A."/>
            <person name="Karasinski D."/>
            <person name="Kautmanova I."/>
            <person name="Kiss B."/>
            <person name="Kocsube S."/>
            <person name="Kotiranta H."/>
            <person name="LaButti K.M."/>
            <person name="Lechner B.E."/>
            <person name="Liimatainen K."/>
            <person name="Lipzen A."/>
            <person name="Lukacs Z."/>
            <person name="Mihaltcheva S."/>
            <person name="Morgado L.N."/>
            <person name="Niskanen T."/>
            <person name="Noordeloos M.E."/>
            <person name="Ohm R.A."/>
            <person name="Ortiz-Santana B."/>
            <person name="Ovrebo C."/>
            <person name="Racz N."/>
            <person name="Riley R."/>
            <person name="Savchenko A."/>
            <person name="Shiryaev A."/>
            <person name="Soop K."/>
            <person name="Spirin V."/>
            <person name="Szebenyi C."/>
            <person name="Tomsovsky M."/>
            <person name="Tulloss R.E."/>
            <person name="Uehling J."/>
            <person name="Grigoriev I.V."/>
            <person name="Vagvolgyi C."/>
            <person name="Papp T."/>
            <person name="Martin F.M."/>
            <person name="Miettinen O."/>
            <person name="Hibbett D.S."/>
            <person name="Nagy L.G."/>
        </authorList>
    </citation>
    <scope>NUCLEOTIDE SEQUENCE [LARGE SCALE GENOMIC DNA]</scope>
    <source>
        <strain evidence="3 5">FP101781</strain>
    </source>
</reference>
<evidence type="ECO:0000256" key="1">
    <source>
        <dbReference type="ARBA" id="ARBA00006432"/>
    </source>
</evidence>
<name>A0A4Y7SEE1_COPMI</name>
<dbReference type="EMBL" id="QPFP01000011">
    <property type="protein sequence ID" value="TEB33928.1"/>
    <property type="molecule type" value="Genomic_DNA"/>
</dbReference>
<comment type="similarity">
    <text evidence="1">Belongs to the ATP-dependent AMP-binding enzyme family.</text>
</comment>
<sequence length="532" mass="59529">MITSHLQVYQRSAARFADSALFRLPQVCPSTGRIEEWSTITYQQFENDVESYARYWSRKLRTAGIPRRSVIGLWLSGLTYVDCLHIYGMSRAGYIPQMFSLRLPNPDVVYELLRKANAQALIFDSCFESVLSGCSIPAYPALKSRDIESVDESLEEIGPIQNENEPAFIFHTSGSTSGSPKLVPCSYRWLNTVVQKSNWISRPRNPDRQDVTVFIGSMSHIAQTFMFLGTLQHGSCVIQPSKMPYSSEELIDMIHRCGLNRLNAFGSWLGMHLKNSREDAKLLSLLVGLDDVLYSGLAIPKEEEQWAIKNGIRVRNLFGSTEVGGMLVSGGHEKNPALLQPLPGTSYQFVPISNKTDAVHQSSAALYELVILSNSPDCPDASLRSTDGHLHTGDLFQEVTSGWYVSRGRDDDWIKSETSLRCDTKAIEDNARAMCAGLIAECVVVGSGRPSPVMFIEPASDTDHDKLKKEVIRKTRHFHSRRYLHERITSPNMVVVVPRGTLPRTATKGNIRRKAVEEAFAPELDRIFGRSI</sequence>
<dbReference type="EMBL" id="QPFP01000152">
    <property type="protein sequence ID" value="TEB20187.1"/>
    <property type="molecule type" value="Genomic_DNA"/>
</dbReference>
<proteinExistence type="inferred from homology"/>
<dbReference type="PANTHER" id="PTHR43201">
    <property type="entry name" value="ACYL-COA SYNTHETASE"/>
    <property type="match status" value="1"/>
</dbReference>
<accession>A0A4Y7SEE1</accession>
<dbReference type="STRING" id="71717.A0A4Y7SEE1"/>
<organism evidence="3 5">
    <name type="scientific">Coprinellus micaceus</name>
    <name type="common">Glistening ink-cap mushroom</name>
    <name type="synonym">Coprinus micaceus</name>
    <dbReference type="NCBI Taxonomy" id="71717"/>
    <lineage>
        <taxon>Eukaryota</taxon>
        <taxon>Fungi</taxon>
        <taxon>Dikarya</taxon>
        <taxon>Basidiomycota</taxon>
        <taxon>Agaricomycotina</taxon>
        <taxon>Agaricomycetes</taxon>
        <taxon>Agaricomycetidae</taxon>
        <taxon>Agaricales</taxon>
        <taxon>Agaricineae</taxon>
        <taxon>Psathyrellaceae</taxon>
        <taxon>Coprinellus</taxon>
    </lineage>
</organism>
<evidence type="ECO:0000313" key="4">
    <source>
        <dbReference type="EMBL" id="TEB33928.1"/>
    </source>
</evidence>
<dbReference type="InterPro" id="IPR000873">
    <property type="entry name" value="AMP-dep_synth/lig_dom"/>
</dbReference>
<dbReference type="Proteomes" id="UP000298030">
    <property type="component" value="Unassembled WGS sequence"/>
</dbReference>
<dbReference type="InterPro" id="IPR042099">
    <property type="entry name" value="ANL_N_sf"/>
</dbReference>
<comment type="caution">
    <text evidence="3">The sequence shown here is derived from an EMBL/GenBank/DDBJ whole genome shotgun (WGS) entry which is preliminary data.</text>
</comment>